<dbReference type="Pfam" id="PF02518">
    <property type="entry name" value="HATPase_c"/>
    <property type="match status" value="1"/>
</dbReference>
<proteinExistence type="predicted"/>
<sequence>MKPRKKFVLSVAFGMTLFLTVSIALWTIASLLTAYYYDWRGKEAIWDEMLGNGRTIALLADSHAGNWDGLMEELAILKQERLVLVDDSGRKLEFGGAPAVMFASSLDRTEIDRVLSGTEMKYMERKNIFRPGLAITGQPISIAGRSYALFIQADTESLFHDYGKQLVTVIVDLLLFLLLALLASPKRKQQMLSLKRMIDAIRKIAKGDFNVTFDTRKDHGPWGELAENLNHMAVELNQIEQMRQEFISNVSHEIQSPLTSITGFARALHNEQLSADERRHYLEIIETESTRLSKLSDNLLKLTSLESRHHPFEPKPYRLDKQLRRLVLACEPQWVNKNLDMDVSLDEVVVEADEDMMSQVWVNLINNSIKFTPKDGTIGIHLTRHDGDAVIRISDTGIGISPEDQEHIFERFYKADKARQRSAGGSGLGLSIVKNIIERHQGSIQVHSRLGEGTAFTVKLPLKNTRDEKNALS</sequence>
<dbReference type="RefSeq" id="WP_345586519.1">
    <property type="nucleotide sequence ID" value="NZ_BAABJG010000004.1"/>
</dbReference>
<keyword evidence="8 15" id="KW-0418">Kinase</keyword>
<name>A0ABW3UVL8_9BACL</name>
<gene>
    <name evidence="15" type="ORF">ACFQ4B_30370</name>
</gene>
<dbReference type="EC" id="2.7.13.3" evidence="3"/>
<dbReference type="PROSITE" id="PS50885">
    <property type="entry name" value="HAMP"/>
    <property type="match status" value="1"/>
</dbReference>
<keyword evidence="12" id="KW-0812">Transmembrane</keyword>
<dbReference type="PRINTS" id="PR00344">
    <property type="entry name" value="BCTRLSENSOR"/>
</dbReference>
<evidence type="ECO:0000256" key="1">
    <source>
        <dbReference type="ARBA" id="ARBA00000085"/>
    </source>
</evidence>
<feature type="transmembrane region" description="Helical" evidence="12">
    <location>
        <begin position="166"/>
        <end position="183"/>
    </location>
</feature>
<evidence type="ECO:0000256" key="8">
    <source>
        <dbReference type="ARBA" id="ARBA00022777"/>
    </source>
</evidence>
<dbReference type="InterPro" id="IPR003594">
    <property type="entry name" value="HATPase_dom"/>
</dbReference>
<keyword evidence="5" id="KW-0597">Phosphoprotein</keyword>
<dbReference type="SMART" id="SM00387">
    <property type="entry name" value="HATPase_c"/>
    <property type="match status" value="1"/>
</dbReference>
<dbReference type="InterPro" id="IPR003660">
    <property type="entry name" value="HAMP_dom"/>
</dbReference>
<keyword evidence="16" id="KW-1185">Reference proteome</keyword>
<dbReference type="PANTHER" id="PTHR43711">
    <property type="entry name" value="TWO-COMPONENT HISTIDINE KINASE"/>
    <property type="match status" value="1"/>
</dbReference>
<dbReference type="Proteomes" id="UP001597180">
    <property type="component" value="Unassembled WGS sequence"/>
</dbReference>
<feature type="domain" description="Histidine kinase" evidence="13">
    <location>
        <begin position="249"/>
        <end position="464"/>
    </location>
</feature>
<evidence type="ECO:0000256" key="9">
    <source>
        <dbReference type="ARBA" id="ARBA00022840"/>
    </source>
</evidence>
<keyword evidence="7" id="KW-0547">Nucleotide-binding</keyword>
<keyword evidence="11 12" id="KW-0472">Membrane</keyword>
<dbReference type="SUPFAM" id="SSF47384">
    <property type="entry name" value="Homodimeric domain of signal transducing histidine kinase"/>
    <property type="match status" value="1"/>
</dbReference>
<evidence type="ECO:0000256" key="10">
    <source>
        <dbReference type="ARBA" id="ARBA00023012"/>
    </source>
</evidence>
<dbReference type="SUPFAM" id="SSF158472">
    <property type="entry name" value="HAMP domain-like"/>
    <property type="match status" value="1"/>
</dbReference>
<keyword evidence="10" id="KW-0902">Two-component regulatory system</keyword>
<dbReference type="EMBL" id="JBHTLU010000045">
    <property type="protein sequence ID" value="MFD1224421.1"/>
    <property type="molecule type" value="Genomic_DNA"/>
</dbReference>
<keyword evidence="9" id="KW-0067">ATP-binding</keyword>
<dbReference type="CDD" id="cd00082">
    <property type="entry name" value="HisKA"/>
    <property type="match status" value="1"/>
</dbReference>
<reference evidence="16" key="1">
    <citation type="journal article" date="2019" name="Int. J. Syst. Evol. Microbiol.">
        <title>The Global Catalogue of Microorganisms (GCM) 10K type strain sequencing project: providing services to taxonomists for standard genome sequencing and annotation.</title>
        <authorList>
            <consortium name="The Broad Institute Genomics Platform"/>
            <consortium name="The Broad Institute Genome Sequencing Center for Infectious Disease"/>
            <person name="Wu L."/>
            <person name="Ma J."/>
        </authorList>
    </citation>
    <scope>NUCLEOTIDE SEQUENCE [LARGE SCALE GENOMIC DNA]</scope>
    <source>
        <strain evidence="16">CCUG 53270</strain>
    </source>
</reference>
<dbReference type="Gene3D" id="1.10.287.130">
    <property type="match status" value="1"/>
</dbReference>
<keyword evidence="12" id="KW-1133">Transmembrane helix</keyword>
<dbReference type="InterPro" id="IPR036890">
    <property type="entry name" value="HATPase_C_sf"/>
</dbReference>
<dbReference type="SUPFAM" id="SSF55874">
    <property type="entry name" value="ATPase domain of HSP90 chaperone/DNA topoisomerase II/histidine kinase"/>
    <property type="match status" value="1"/>
</dbReference>
<dbReference type="Pfam" id="PF00672">
    <property type="entry name" value="HAMP"/>
    <property type="match status" value="1"/>
</dbReference>
<comment type="caution">
    <text evidence="15">The sequence shown here is derived from an EMBL/GenBank/DDBJ whole genome shotgun (WGS) entry which is preliminary data.</text>
</comment>
<dbReference type="PANTHER" id="PTHR43711:SF1">
    <property type="entry name" value="HISTIDINE KINASE 1"/>
    <property type="match status" value="1"/>
</dbReference>
<evidence type="ECO:0000256" key="11">
    <source>
        <dbReference type="ARBA" id="ARBA00023136"/>
    </source>
</evidence>
<dbReference type="Gene3D" id="3.30.565.10">
    <property type="entry name" value="Histidine kinase-like ATPase, C-terminal domain"/>
    <property type="match status" value="1"/>
</dbReference>
<organism evidence="15 16">
    <name type="scientific">Paenibacillus vulneris</name>
    <dbReference type="NCBI Taxonomy" id="1133364"/>
    <lineage>
        <taxon>Bacteria</taxon>
        <taxon>Bacillati</taxon>
        <taxon>Bacillota</taxon>
        <taxon>Bacilli</taxon>
        <taxon>Bacillales</taxon>
        <taxon>Paenibacillaceae</taxon>
        <taxon>Paenibacillus</taxon>
    </lineage>
</organism>
<dbReference type="Gene3D" id="6.10.340.10">
    <property type="match status" value="1"/>
</dbReference>
<evidence type="ECO:0000256" key="6">
    <source>
        <dbReference type="ARBA" id="ARBA00022679"/>
    </source>
</evidence>
<dbReference type="InterPro" id="IPR003661">
    <property type="entry name" value="HisK_dim/P_dom"/>
</dbReference>
<dbReference type="InterPro" id="IPR004358">
    <property type="entry name" value="Sig_transdc_His_kin-like_C"/>
</dbReference>
<dbReference type="SMART" id="SM00388">
    <property type="entry name" value="HisKA"/>
    <property type="match status" value="1"/>
</dbReference>
<dbReference type="InterPro" id="IPR036097">
    <property type="entry name" value="HisK_dim/P_sf"/>
</dbReference>
<dbReference type="InterPro" id="IPR005467">
    <property type="entry name" value="His_kinase_dom"/>
</dbReference>
<evidence type="ECO:0000313" key="16">
    <source>
        <dbReference type="Proteomes" id="UP001597180"/>
    </source>
</evidence>
<feature type="domain" description="HAMP" evidence="14">
    <location>
        <begin position="188"/>
        <end position="241"/>
    </location>
</feature>
<comment type="catalytic activity">
    <reaction evidence="1">
        <text>ATP + protein L-histidine = ADP + protein N-phospho-L-histidine.</text>
        <dbReference type="EC" id="2.7.13.3"/>
    </reaction>
</comment>
<evidence type="ECO:0000259" key="13">
    <source>
        <dbReference type="PROSITE" id="PS50109"/>
    </source>
</evidence>
<dbReference type="SMART" id="SM00304">
    <property type="entry name" value="HAMP"/>
    <property type="match status" value="1"/>
</dbReference>
<evidence type="ECO:0000259" key="14">
    <source>
        <dbReference type="PROSITE" id="PS50885"/>
    </source>
</evidence>
<keyword evidence="6" id="KW-0808">Transferase</keyword>
<dbReference type="CDD" id="cd06225">
    <property type="entry name" value="HAMP"/>
    <property type="match status" value="1"/>
</dbReference>
<accession>A0ABW3UVL8</accession>
<evidence type="ECO:0000256" key="2">
    <source>
        <dbReference type="ARBA" id="ARBA00004651"/>
    </source>
</evidence>
<evidence type="ECO:0000256" key="3">
    <source>
        <dbReference type="ARBA" id="ARBA00012438"/>
    </source>
</evidence>
<evidence type="ECO:0000256" key="4">
    <source>
        <dbReference type="ARBA" id="ARBA00022475"/>
    </source>
</evidence>
<dbReference type="GO" id="GO:0016301">
    <property type="term" value="F:kinase activity"/>
    <property type="evidence" value="ECO:0007669"/>
    <property type="project" value="UniProtKB-KW"/>
</dbReference>
<feature type="transmembrane region" description="Helical" evidence="12">
    <location>
        <begin position="7"/>
        <end position="37"/>
    </location>
</feature>
<keyword evidence="4" id="KW-1003">Cell membrane</keyword>
<dbReference type="Pfam" id="PF00512">
    <property type="entry name" value="HisKA"/>
    <property type="match status" value="1"/>
</dbReference>
<dbReference type="InterPro" id="IPR050736">
    <property type="entry name" value="Sensor_HK_Regulatory"/>
</dbReference>
<evidence type="ECO:0000313" key="15">
    <source>
        <dbReference type="EMBL" id="MFD1224421.1"/>
    </source>
</evidence>
<dbReference type="PROSITE" id="PS50109">
    <property type="entry name" value="HIS_KIN"/>
    <property type="match status" value="1"/>
</dbReference>
<evidence type="ECO:0000256" key="12">
    <source>
        <dbReference type="SAM" id="Phobius"/>
    </source>
</evidence>
<dbReference type="CDD" id="cd00075">
    <property type="entry name" value="HATPase"/>
    <property type="match status" value="1"/>
</dbReference>
<evidence type="ECO:0000256" key="5">
    <source>
        <dbReference type="ARBA" id="ARBA00022553"/>
    </source>
</evidence>
<comment type="subcellular location">
    <subcellularLocation>
        <location evidence="2">Cell membrane</location>
        <topology evidence="2">Multi-pass membrane protein</topology>
    </subcellularLocation>
</comment>
<evidence type="ECO:0000256" key="7">
    <source>
        <dbReference type="ARBA" id="ARBA00022741"/>
    </source>
</evidence>
<protein>
    <recommendedName>
        <fullName evidence="3">histidine kinase</fullName>
        <ecNumber evidence="3">2.7.13.3</ecNumber>
    </recommendedName>
</protein>